<sequence>MADLRGAARGRAVIAEARVVLAARLGVQPGEALQQLIWLARDLDLEMEEAAALVIGARREGGEGEPLPPPTVMPLVEAGRAAEADLAADEGRLAEVEDDPAARAVLDASIDAAVHLVPVRGVEGTVLDFLYAGANEFTKDLFGRGVAELMGKRLLRMDPGSALLGLFTSYVETLETGKVFKRGPFEFSTAQEGVTRTSRMSVHCVQVPTGICVSWRYHDDEERMRRRLERVGRLALMGFGEWDLATDELEWSEQMAHNFGLDPVHTAPMLDELTKLVVDEDRPLVEERVQTMLSRRAPVEMEHRVMTPDGEYRHLWIFAEPVLDRAGRPVSVNIVSQDITRRRGIERALAETRREMLRQQARTAQERRVAVTLRRAILPDSDEVMPLPGLRVAIRSLAAESAARIGGDWFATRPLPDGRSLFAIGDAAGHGLPAAAAMARTRNGLMGLAYTNQPPGRLMGWLNEMVGQMEPEPAATGTALIARYDPRAREMQWSCAGHLPPILVRDGRAWQLEVDPGPMLGAVPSLGYPTVTTRVEPGDLVFLYTDGLVERRDVDLDEQIARLMEILRDRSSSPEPVLDRVLARMGHDRAADDTTLFAVRIE</sequence>
<dbReference type="InterPro" id="IPR000014">
    <property type="entry name" value="PAS"/>
</dbReference>
<dbReference type="GO" id="GO:0004722">
    <property type="term" value="F:protein serine/threonine phosphatase activity"/>
    <property type="evidence" value="ECO:0007669"/>
    <property type="project" value="UniProtKB-EC"/>
</dbReference>
<dbReference type="Pfam" id="PF08447">
    <property type="entry name" value="PAS_3"/>
    <property type="match status" value="1"/>
</dbReference>
<dbReference type="Gene3D" id="2.10.70.100">
    <property type="match status" value="1"/>
</dbReference>
<dbReference type="NCBIfam" id="TIGR00229">
    <property type="entry name" value="sensory_box"/>
    <property type="match status" value="1"/>
</dbReference>
<dbReference type="InterPro" id="IPR001932">
    <property type="entry name" value="PPM-type_phosphatase-like_dom"/>
</dbReference>
<evidence type="ECO:0000313" key="5">
    <source>
        <dbReference type="Proteomes" id="UP001596074"/>
    </source>
</evidence>
<reference evidence="5" key="1">
    <citation type="journal article" date="2019" name="Int. J. Syst. Evol. Microbiol.">
        <title>The Global Catalogue of Microorganisms (GCM) 10K type strain sequencing project: providing services to taxonomists for standard genome sequencing and annotation.</title>
        <authorList>
            <consortium name="The Broad Institute Genomics Platform"/>
            <consortium name="The Broad Institute Genome Sequencing Center for Infectious Disease"/>
            <person name="Wu L."/>
            <person name="Ma J."/>
        </authorList>
    </citation>
    <scope>NUCLEOTIDE SEQUENCE [LARGE SCALE GENOMIC DNA]</scope>
    <source>
        <strain evidence="5">KCTC 42087</strain>
    </source>
</reference>
<dbReference type="SMART" id="SM00086">
    <property type="entry name" value="PAC"/>
    <property type="match status" value="1"/>
</dbReference>
<feature type="domain" description="PAC" evidence="2">
    <location>
        <begin position="299"/>
        <end position="351"/>
    </location>
</feature>
<dbReference type="PROSITE" id="PS50113">
    <property type="entry name" value="PAC"/>
    <property type="match status" value="1"/>
</dbReference>
<evidence type="ECO:0000259" key="2">
    <source>
        <dbReference type="PROSITE" id="PS50113"/>
    </source>
</evidence>
<evidence type="ECO:0000259" key="3">
    <source>
        <dbReference type="PROSITE" id="PS50921"/>
    </source>
</evidence>
<dbReference type="PANTHER" id="PTHR43156">
    <property type="entry name" value="STAGE II SPORULATION PROTEIN E-RELATED"/>
    <property type="match status" value="1"/>
</dbReference>
<dbReference type="InterPro" id="IPR000700">
    <property type="entry name" value="PAS-assoc_C"/>
</dbReference>
<dbReference type="InterPro" id="IPR001610">
    <property type="entry name" value="PAC"/>
</dbReference>
<gene>
    <name evidence="4" type="ORF">ACFPZN_35205</name>
</gene>
<dbReference type="Proteomes" id="UP001596074">
    <property type="component" value="Unassembled WGS sequence"/>
</dbReference>
<dbReference type="InterPro" id="IPR036457">
    <property type="entry name" value="PPM-type-like_dom_sf"/>
</dbReference>
<protein>
    <submittedName>
        <fullName evidence="4">PP2C family protein-serine/threonine phosphatase</fullName>
        <ecNumber evidence="4">3.1.3.16</ecNumber>
    </submittedName>
</protein>
<feature type="domain" description="ANTAR" evidence="3">
    <location>
        <begin position="1"/>
        <end position="55"/>
    </location>
</feature>
<keyword evidence="5" id="KW-1185">Reference proteome</keyword>
<dbReference type="RefSeq" id="WP_378286734.1">
    <property type="nucleotide sequence ID" value="NZ_JBHSON010000060.1"/>
</dbReference>
<dbReference type="SMART" id="SM00331">
    <property type="entry name" value="PP2C_SIG"/>
    <property type="match status" value="1"/>
</dbReference>
<dbReference type="InterPro" id="IPR005561">
    <property type="entry name" value="ANTAR"/>
</dbReference>
<dbReference type="EMBL" id="JBHSON010000060">
    <property type="protein sequence ID" value="MFC5750894.1"/>
    <property type="molecule type" value="Genomic_DNA"/>
</dbReference>
<dbReference type="SMART" id="SM01012">
    <property type="entry name" value="ANTAR"/>
    <property type="match status" value="1"/>
</dbReference>
<dbReference type="InterPro" id="IPR052016">
    <property type="entry name" value="Bact_Sigma-Reg"/>
</dbReference>
<evidence type="ECO:0000256" key="1">
    <source>
        <dbReference type="ARBA" id="ARBA00022801"/>
    </source>
</evidence>
<evidence type="ECO:0000313" key="4">
    <source>
        <dbReference type="EMBL" id="MFC5750894.1"/>
    </source>
</evidence>
<dbReference type="Gene3D" id="3.60.40.10">
    <property type="entry name" value="PPM-type phosphatase domain"/>
    <property type="match status" value="1"/>
</dbReference>
<dbReference type="SUPFAM" id="SSF81606">
    <property type="entry name" value="PP2C-like"/>
    <property type="match status" value="1"/>
</dbReference>
<keyword evidence="1 4" id="KW-0378">Hydrolase</keyword>
<dbReference type="PROSITE" id="PS50921">
    <property type="entry name" value="ANTAR"/>
    <property type="match status" value="1"/>
</dbReference>
<dbReference type="CDD" id="cd00130">
    <property type="entry name" value="PAS"/>
    <property type="match status" value="1"/>
</dbReference>
<dbReference type="PANTHER" id="PTHR43156:SF2">
    <property type="entry name" value="STAGE II SPORULATION PROTEIN E"/>
    <property type="match status" value="1"/>
</dbReference>
<dbReference type="EC" id="3.1.3.16" evidence="4"/>
<dbReference type="InterPro" id="IPR035965">
    <property type="entry name" value="PAS-like_dom_sf"/>
</dbReference>
<dbReference type="SUPFAM" id="SSF55785">
    <property type="entry name" value="PYP-like sensor domain (PAS domain)"/>
    <property type="match status" value="1"/>
</dbReference>
<organism evidence="4 5">
    <name type="scientific">Actinomadura rugatobispora</name>
    <dbReference type="NCBI Taxonomy" id="1994"/>
    <lineage>
        <taxon>Bacteria</taxon>
        <taxon>Bacillati</taxon>
        <taxon>Actinomycetota</taxon>
        <taxon>Actinomycetes</taxon>
        <taxon>Streptosporangiales</taxon>
        <taxon>Thermomonosporaceae</taxon>
        <taxon>Actinomadura</taxon>
    </lineage>
</organism>
<comment type="caution">
    <text evidence="4">The sequence shown here is derived from an EMBL/GenBank/DDBJ whole genome shotgun (WGS) entry which is preliminary data.</text>
</comment>
<accession>A0ABW1A9D5</accession>
<dbReference type="Pfam" id="PF07228">
    <property type="entry name" value="SpoIIE"/>
    <property type="match status" value="1"/>
</dbReference>
<name>A0ABW1A9D5_9ACTN</name>
<dbReference type="InterPro" id="IPR013655">
    <property type="entry name" value="PAS_fold_3"/>
</dbReference>
<dbReference type="Gene3D" id="3.30.450.20">
    <property type="entry name" value="PAS domain"/>
    <property type="match status" value="1"/>
</dbReference>
<proteinExistence type="predicted"/>
<dbReference type="Pfam" id="PF03861">
    <property type="entry name" value="ANTAR"/>
    <property type="match status" value="1"/>
</dbReference>